<feature type="domain" description="PIN" evidence="8">
    <location>
        <begin position="26"/>
        <end position="119"/>
    </location>
</feature>
<dbReference type="InterPro" id="IPR050556">
    <property type="entry name" value="Type_II_TA_system_RNase"/>
</dbReference>
<reference evidence="9 10" key="1">
    <citation type="submission" date="2016-05" db="EMBL/GenBank/DDBJ databases">
        <authorList>
            <person name="Lavstsen T."/>
            <person name="Jespersen J.S."/>
        </authorList>
    </citation>
    <scope>NUCLEOTIDE SEQUENCE [LARGE SCALE GENOMIC DNA]</scope>
    <source>
        <strain evidence="9 10">B7-9</strain>
    </source>
</reference>
<dbReference type="GO" id="GO:0016787">
    <property type="term" value="F:hydrolase activity"/>
    <property type="evidence" value="ECO:0007669"/>
    <property type="project" value="UniProtKB-KW"/>
</dbReference>
<comment type="cofactor">
    <cofactor evidence="1">
        <name>Mg(2+)</name>
        <dbReference type="ChEBI" id="CHEBI:18420"/>
    </cofactor>
</comment>
<dbReference type="PANTHER" id="PTHR33653">
    <property type="entry name" value="RIBONUCLEASE VAPC2"/>
    <property type="match status" value="1"/>
</dbReference>
<dbReference type="EMBL" id="LYXE01000060">
    <property type="protein sequence ID" value="PDW00049.1"/>
    <property type="molecule type" value="Genomic_DNA"/>
</dbReference>
<evidence type="ECO:0000256" key="4">
    <source>
        <dbReference type="ARBA" id="ARBA00022723"/>
    </source>
</evidence>
<evidence type="ECO:0000256" key="7">
    <source>
        <dbReference type="ARBA" id="ARBA00038093"/>
    </source>
</evidence>
<evidence type="ECO:0000256" key="2">
    <source>
        <dbReference type="ARBA" id="ARBA00022649"/>
    </source>
</evidence>
<dbReference type="InterPro" id="IPR029060">
    <property type="entry name" value="PIN-like_dom_sf"/>
</dbReference>
<dbReference type="InterPro" id="IPR002716">
    <property type="entry name" value="PIN_dom"/>
</dbReference>
<evidence type="ECO:0000313" key="9">
    <source>
        <dbReference type="EMBL" id="PDW00049.1"/>
    </source>
</evidence>
<keyword evidence="4" id="KW-0479">Metal-binding</keyword>
<evidence type="ECO:0000256" key="6">
    <source>
        <dbReference type="ARBA" id="ARBA00022842"/>
    </source>
</evidence>
<dbReference type="Gene3D" id="3.40.50.1010">
    <property type="entry name" value="5'-nuclease"/>
    <property type="match status" value="1"/>
</dbReference>
<comment type="caution">
    <text evidence="9">The sequence shown here is derived from an EMBL/GenBank/DDBJ whole genome shotgun (WGS) entry which is preliminary data.</text>
</comment>
<evidence type="ECO:0000259" key="8">
    <source>
        <dbReference type="Pfam" id="PF01850"/>
    </source>
</evidence>
<gene>
    <name evidence="9" type="ORF">A9Q02_22070</name>
</gene>
<dbReference type="CDD" id="cd09881">
    <property type="entry name" value="PIN_VapC4-5_FitB-like"/>
    <property type="match status" value="1"/>
</dbReference>
<evidence type="ECO:0000256" key="5">
    <source>
        <dbReference type="ARBA" id="ARBA00022801"/>
    </source>
</evidence>
<dbReference type="Pfam" id="PF01850">
    <property type="entry name" value="PIN"/>
    <property type="match status" value="1"/>
</dbReference>
<dbReference type="Proteomes" id="UP000220922">
    <property type="component" value="Unassembled WGS sequence"/>
</dbReference>
<dbReference type="PANTHER" id="PTHR33653:SF1">
    <property type="entry name" value="RIBONUCLEASE VAPC2"/>
    <property type="match status" value="1"/>
</dbReference>
<comment type="similarity">
    <text evidence="7">Belongs to the PINc/VapC protein family.</text>
</comment>
<keyword evidence="6" id="KW-0460">Magnesium</keyword>
<proteinExistence type="inferred from homology"/>
<organism evidence="9 10">
    <name type="scientific">Candidatus Chloroploca asiatica</name>
    <dbReference type="NCBI Taxonomy" id="1506545"/>
    <lineage>
        <taxon>Bacteria</taxon>
        <taxon>Bacillati</taxon>
        <taxon>Chloroflexota</taxon>
        <taxon>Chloroflexia</taxon>
        <taxon>Chloroflexales</taxon>
        <taxon>Chloroflexineae</taxon>
        <taxon>Oscillochloridaceae</taxon>
        <taxon>Candidatus Chloroploca</taxon>
    </lineage>
</organism>
<evidence type="ECO:0000256" key="1">
    <source>
        <dbReference type="ARBA" id="ARBA00001946"/>
    </source>
</evidence>
<evidence type="ECO:0000313" key="10">
    <source>
        <dbReference type="Proteomes" id="UP000220922"/>
    </source>
</evidence>
<keyword evidence="3" id="KW-0540">Nuclease</keyword>
<dbReference type="SUPFAM" id="SSF88723">
    <property type="entry name" value="PIN domain-like"/>
    <property type="match status" value="1"/>
</dbReference>
<keyword evidence="5" id="KW-0378">Hydrolase</keyword>
<sequence length="129" mass="14363">MAFFVVLGFVRFGTESSPNITNHHLTDICISTITIAELQYGVHKSRNVPQNQHALDLFLIPFIVLEFDDSAAQAYGPLRVMLESQGTPIGSLDMLLAAQAIAHSFIFVTNNTTEFSRIPQLTLEDWTKP</sequence>
<dbReference type="GO" id="GO:0004518">
    <property type="term" value="F:nuclease activity"/>
    <property type="evidence" value="ECO:0007669"/>
    <property type="project" value="UniProtKB-KW"/>
</dbReference>
<dbReference type="AlphaFoldDB" id="A0A2H3KPC3"/>
<accession>A0A2H3KPC3</accession>
<keyword evidence="2" id="KW-1277">Toxin-antitoxin system</keyword>
<keyword evidence="10" id="KW-1185">Reference proteome</keyword>
<name>A0A2H3KPC3_9CHLR</name>
<evidence type="ECO:0000256" key="3">
    <source>
        <dbReference type="ARBA" id="ARBA00022722"/>
    </source>
</evidence>
<dbReference type="GO" id="GO:0046872">
    <property type="term" value="F:metal ion binding"/>
    <property type="evidence" value="ECO:0007669"/>
    <property type="project" value="UniProtKB-KW"/>
</dbReference>
<protein>
    <submittedName>
        <fullName evidence="9">Twitching motility protein PilT</fullName>
    </submittedName>
</protein>